<dbReference type="Proteomes" id="UP000734854">
    <property type="component" value="Unassembled WGS sequence"/>
</dbReference>
<keyword evidence="7" id="KW-0695">RNA-directed DNA polymerase</keyword>
<evidence type="ECO:0000256" key="3">
    <source>
        <dbReference type="ARBA" id="ARBA00022759"/>
    </source>
</evidence>
<evidence type="ECO:0000256" key="4">
    <source>
        <dbReference type="ARBA" id="ARBA00022801"/>
    </source>
</evidence>
<evidence type="ECO:0000256" key="10">
    <source>
        <dbReference type="SAM" id="MobiDB-lite"/>
    </source>
</evidence>
<dbReference type="SUPFAM" id="SSF53098">
    <property type="entry name" value="Ribonuclease H-like"/>
    <property type="match status" value="1"/>
</dbReference>
<protein>
    <submittedName>
        <fullName evidence="11">Uncharacterized protein</fullName>
    </submittedName>
</protein>
<keyword evidence="6" id="KW-0229">DNA integration</keyword>
<dbReference type="GO" id="GO:0046872">
    <property type="term" value="F:metal ion binding"/>
    <property type="evidence" value="ECO:0007669"/>
    <property type="project" value="UniProtKB-KW"/>
</dbReference>
<dbReference type="PANTHER" id="PTHR42648">
    <property type="entry name" value="TRANSPOSASE, PUTATIVE-RELATED"/>
    <property type="match status" value="1"/>
</dbReference>
<gene>
    <name evidence="11" type="ORF">ZIOFF_047302</name>
</gene>
<evidence type="ECO:0000256" key="5">
    <source>
        <dbReference type="ARBA" id="ARBA00022842"/>
    </source>
</evidence>
<sequence length="146" mass="16374">MLKKKILSAEFWAKAASCVIYLINRSSTKRLQNSTPNEAWYKKKPNVTHLKTFGCLAYSHIPDALRTKLDDKDARFDEKASYVFSDSAGSSSWEILEFKDDSSSLQPDIPEINVGDLNSFIALDSDRRGGDEGPEALLQQRQVGET</sequence>
<comment type="caution">
    <text evidence="11">The sequence shown here is derived from an EMBL/GenBank/DDBJ whole genome shotgun (WGS) entry which is preliminary data.</text>
</comment>
<dbReference type="AlphaFoldDB" id="A0A8J5FSX4"/>
<keyword evidence="8" id="KW-0808">Transferase</keyword>
<keyword evidence="12" id="KW-1185">Reference proteome</keyword>
<dbReference type="GO" id="GO:0015074">
    <property type="term" value="P:DNA integration"/>
    <property type="evidence" value="ECO:0007669"/>
    <property type="project" value="UniProtKB-KW"/>
</dbReference>
<dbReference type="GO" id="GO:0003887">
    <property type="term" value="F:DNA-directed DNA polymerase activity"/>
    <property type="evidence" value="ECO:0007669"/>
    <property type="project" value="UniProtKB-KW"/>
</dbReference>
<evidence type="ECO:0000313" key="12">
    <source>
        <dbReference type="Proteomes" id="UP000734854"/>
    </source>
</evidence>
<feature type="region of interest" description="Disordered" evidence="10">
    <location>
        <begin position="123"/>
        <end position="146"/>
    </location>
</feature>
<evidence type="ECO:0000256" key="6">
    <source>
        <dbReference type="ARBA" id="ARBA00022908"/>
    </source>
</evidence>
<keyword evidence="9" id="KW-0233">DNA recombination</keyword>
<keyword evidence="4" id="KW-0378">Hydrolase</keyword>
<keyword evidence="5" id="KW-0460">Magnesium</keyword>
<keyword evidence="1" id="KW-0540">Nuclease</keyword>
<dbReference type="InterPro" id="IPR012337">
    <property type="entry name" value="RNaseH-like_sf"/>
</dbReference>
<evidence type="ECO:0000256" key="9">
    <source>
        <dbReference type="ARBA" id="ARBA00023172"/>
    </source>
</evidence>
<dbReference type="GO" id="GO:0004519">
    <property type="term" value="F:endonuclease activity"/>
    <property type="evidence" value="ECO:0007669"/>
    <property type="project" value="UniProtKB-KW"/>
</dbReference>
<evidence type="ECO:0000256" key="1">
    <source>
        <dbReference type="ARBA" id="ARBA00022722"/>
    </source>
</evidence>
<evidence type="ECO:0000256" key="7">
    <source>
        <dbReference type="ARBA" id="ARBA00022918"/>
    </source>
</evidence>
<dbReference type="GO" id="GO:0006310">
    <property type="term" value="P:DNA recombination"/>
    <property type="evidence" value="ECO:0007669"/>
    <property type="project" value="UniProtKB-KW"/>
</dbReference>
<evidence type="ECO:0000256" key="8">
    <source>
        <dbReference type="ARBA" id="ARBA00022932"/>
    </source>
</evidence>
<keyword evidence="8" id="KW-0239">DNA-directed DNA polymerase</keyword>
<reference evidence="11 12" key="1">
    <citation type="submission" date="2020-08" db="EMBL/GenBank/DDBJ databases">
        <title>Plant Genome Project.</title>
        <authorList>
            <person name="Zhang R.-G."/>
        </authorList>
    </citation>
    <scope>NUCLEOTIDE SEQUENCE [LARGE SCALE GENOMIC DNA]</scope>
    <source>
        <tissue evidence="11">Rhizome</tissue>
    </source>
</reference>
<organism evidence="11 12">
    <name type="scientific">Zingiber officinale</name>
    <name type="common">Ginger</name>
    <name type="synonym">Amomum zingiber</name>
    <dbReference type="NCBI Taxonomy" id="94328"/>
    <lineage>
        <taxon>Eukaryota</taxon>
        <taxon>Viridiplantae</taxon>
        <taxon>Streptophyta</taxon>
        <taxon>Embryophyta</taxon>
        <taxon>Tracheophyta</taxon>
        <taxon>Spermatophyta</taxon>
        <taxon>Magnoliopsida</taxon>
        <taxon>Liliopsida</taxon>
        <taxon>Zingiberales</taxon>
        <taxon>Zingiberaceae</taxon>
        <taxon>Zingiber</taxon>
    </lineage>
</organism>
<accession>A0A8J5FSX4</accession>
<dbReference type="GO" id="GO:0016787">
    <property type="term" value="F:hydrolase activity"/>
    <property type="evidence" value="ECO:0007669"/>
    <property type="project" value="UniProtKB-KW"/>
</dbReference>
<dbReference type="InterPro" id="IPR039537">
    <property type="entry name" value="Retrotran_Ty1/copia-like"/>
</dbReference>
<name>A0A8J5FSX4_ZINOF</name>
<evidence type="ECO:0000256" key="2">
    <source>
        <dbReference type="ARBA" id="ARBA00022723"/>
    </source>
</evidence>
<dbReference type="EMBL" id="JACMSC010000013">
    <property type="protein sequence ID" value="KAG6492345.1"/>
    <property type="molecule type" value="Genomic_DNA"/>
</dbReference>
<dbReference type="GO" id="GO:0003964">
    <property type="term" value="F:RNA-directed DNA polymerase activity"/>
    <property type="evidence" value="ECO:0007669"/>
    <property type="project" value="UniProtKB-KW"/>
</dbReference>
<keyword evidence="3" id="KW-0255">Endonuclease</keyword>
<evidence type="ECO:0000313" key="11">
    <source>
        <dbReference type="EMBL" id="KAG6492345.1"/>
    </source>
</evidence>
<keyword evidence="8" id="KW-0548">Nucleotidyltransferase</keyword>
<keyword evidence="2" id="KW-0479">Metal-binding</keyword>
<dbReference type="PANTHER" id="PTHR42648:SF11">
    <property type="entry name" value="TRANSPOSON TY4-P GAG-POL POLYPROTEIN"/>
    <property type="match status" value="1"/>
</dbReference>
<proteinExistence type="predicted"/>